<evidence type="ECO:0000256" key="2">
    <source>
        <dbReference type="ARBA" id="ARBA00022490"/>
    </source>
</evidence>
<feature type="binding site" evidence="11">
    <location>
        <position position="227"/>
    </location>
    <ligand>
        <name>FMN</name>
        <dbReference type="ChEBI" id="CHEBI:58210"/>
    </ligand>
</feature>
<proteinExistence type="inferred from homology"/>
<feature type="binding site" evidence="11">
    <location>
        <position position="111"/>
    </location>
    <ligand>
        <name>FMN</name>
        <dbReference type="ChEBI" id="CHEBI:58210"/>
    </ligand>
</feature>
<evidence type="ECO:0000256" key="1">
    <source>
        <dbReference type="ARBA" id="ARBA00001917"/>
    </source>
</evidence>
<dbReference type="STRING" id="39060.SAMN05660706_105100"/>
<evidence type="ECO:0000313" key="14">
    <source>
        <dbReference type="Proteomes" id="UP000199584"/>
    </source>
</evidence>
<evidence type="ECO:0000256" key="11">
    <source>
        <dbReference type="HAMAP-Rule" id="MF_00354"/>
    </source>
</evidence>
<dbReference type="GO" id="GO:0070402">
    <property type="term" value="F:NADPH binding"/>
    <property type="evidence" value="ECO:0007669"/>
    <property type="project" value="UniProtKB-UniRule"/>
</dbReference>
<dbReference type="GO" id="GO:0008299">
    <property type="term" value="P:isoprenoid biosynthetic process"/>
    <property type="evidence" value="ECO:0007669"/>
    <property type="project" value="UniProtKB-UniRule"/>
</dbReference>
<dbReference type="PANTHER" id="PTHR43665:SF1">
    <property type="entry name" value="ISOPENTENYL-DIPHOSPHATE DELTA-ISOMERASE"/>
    <property type="match status" value="1"/>
</dbReference>
<dbReference type="RefSeq" id="WP_092482275.1">
    <property type="nucleotide sequence ID" value="NZ_FOYM01000005.1"/>
</dbReference>
<feature type="binding site" evidence="11">
    <location>
        <position position="171"/>
    </location>
    <ligand>
        <name>Mg(2+)</name>
        <dbReference type="ChEBI" id="CHEBI:18420"/>
    </ligand>
</feature>
<keyword evidence="14" id="KW-1185">Reference proteome</keyword>
<keyword evidence="4 11" id="KW-0288">FMN</keyword>
<feature type="binding site" evidence="11">
    <location>
        <begin position="24"/>
        <end position="25"/>
    </location>
    <ligand>
        <name>substrate</name>
    </ligand>
</feature>
<dbReference type="CDD" id="cd02811">
    <property type="entry name" value="IDI-2_FMN"/>
    <property type="match status" value="1"/>
</dbReference>
<evidence type="ECO:0000256" key="8">
    <source>
        <dbReference type="ARBA" id="ARBA00023229"/>
    </source>
</evidence>
<dbReference type="GO" id="GO:0010181">
    <property type="term" value="F:FMN binding"/>
    <property type="evidence" value="ECO:0007669"/>
    <property type="project" value="UniProtKB-UniRule"/>
</dbReference>
<dbReference type="PIRSF" id="PIRSF003314">
    <property type="entry name" value="IPP_isomerase"/>
    <property type="match status" value="1"/>
</dbReference>
<keyword evidence="3 11" id="KW-0285">Flavoprotein</keyword>
<sequence>MSCKESVDLKYCCWEARAISRKTRKLEHIKYALELPDAVSPSGFGDMYLVHNALPELNRGGVDCAISFMGKQLRAPLMINAITGGHAGVLEINRGLARAAAACGIAMAVGSQRAALDDPAVRDTFAVTREENPDGLILANLSALCTPDEALEAINMIDADGIQLYLNVNQELAMREGDTDFRGVLANIRSLVQNLPVPVVVKEVGCGLARETVVALYQAGVSCIDVSGRGGTNFAAIESRRGGSGGAYLEQWGIPTAVSLLEALSTGLPLVVIASGGLRSAVDIAVALAAGASMTAMAGPFLRALQAGGTEGLAGYINDLIAGLQRVMMLTGAENLAALAGKPLVITGFTAEWLRRRGVDIDCYARR</sequence>
<dbReference type="AlphaFoldDB" id="A0A1I6D4X9"/>
<dbReference type="Gene3D" id="3.20.20.70">
    <property type="entry name" value="Aldolase class I"/>
    <property type="match status" value="1"/>
</dbReference>
<keyword evidence="7 11" id="KW-0521">NADP</keyword>
<dbReference type="InterPro" id="IPR011179">
    <property type="entry name" value="IPdP_isomerase"/>
</dbReference>
<dbReference type="GO" id="GO:0000287">
    <property type="term" value="F:magnesium ion binding"/>
    <property type="evidence" value="ECO:0007669"/>
    <property type="project" value="UniProtKB-UniRule"/>
</dbReference>
<feature type="binding site" evidence="11">
    <location>
        <position position="170"/>
    </location>
    <ligand>
        <name>substrate</name>
    </ligand>
</feature>
<comment type="cofactor">
    <cofactor evidence="11">
        <name>Mg(2+)</name>
        <dbReference type="ChEBI" id="CHEBI:18420"/>
    </cofactor>
</comment>
<gene>
    <name evidence="11" type="primary">fni</name>
    <name evidence="13" type="ORF">SAMN05660706_105100</name>
</gene>
<dbReference type="Proteomes" id="UP000199584">
    <property type="component" value="Unassembled WGS sequence"/>
</dbReference>
<keyword evidence="2 11" id="KW-0963">Cytoplasm</keyword>
<comment type="cofactor">
    <cofactor evidence="1 11">
        <name>FMN</name>
        <dbReference type="ChEBI" id="CHEBI:58210"/>
    </cofactor>
</comment>
<dbReference type="HAMAP" id="MF_00354">
    <property type="entry name" value="Idi_2"/>
    <property type="match status" value="1"/>
</dbReference>
<dbReference type="GO" id="GO:0016491">
    <property type="term" value="F:oxidoreductase activity"/>
    <property type="evidence" value="ECO:0007669"/>
    <property type="project" value="InterPro"/>
</dbReference>
<keyword evidence="5 11" id="KW-0479">Metal-binding</keyword>
<dbReference type="InterPro" id="IPR013785">
    <property type="entry name" value="Aldolase_TIM"/>
</dbReference>
<feature type="binding site" evidence="11">
    <location>
        <position position="202"/>
    </location>
    <ligand>
        <name>FMN</name>
        <dbReference type="ChEBI" id="CHEBI:58210"/>
    </ligand>
</feature>
<accession>A0A1I6D4X9</accession>
<evidence type="ECO:0000256" key="4">
    <source>
        <dbReference type="ARBA" id="ARBA00022643"/>
    </source>
</evidence>
<dbReference type="Pfam" id="PF01070">
    <property type="entry name" value="FMN_dh"/>
    <property type="match status" value="1"/>
</dbReference>
<evidence type="ECO:0000313" key="13">
    <source>
        <dbReference type="EMBL" id="SFR00421.1"/>
    </source>
</evidence>
<evidence type="ECO:0000256" key="9">
    <source>
        <dbReference type="ARBA" id="ARBA00023235"/>
    </source>
</evidence>
<evidence type="ECO:0000256" key="5">
    <source>
        <dbReference type="ARBA" id="ARBA00022723"/>
    </source>
</evidence>
<name>A0A1I6D4X9_9FIRM</name>
<feature type="domain" description="FMN-dependent dehydrogenase" evidence="12">
    <location>
        <begin position="185"/>
        <end position="340"/>
    </location>
</feature>
<keyword evidence="8 11" id="KW-0414">Isoprene biosynthesis</keyword>
<dbReference type="NCBIfam" id="TIGR02151">
    <property type="entry name" value="IPP_isom_2"/>
    <property type="match status" value="1"/>
</dbReference>
<keyword evidence="6 11" id="KW-0460">Magnesium</keyword>
<feature type="binding site" evidence="11">
    <location>
        <position position="140"/>
    </location>
    <ligand>
        <name>FMN</name>
        <dbReference type="ChEBI" id="CHEBI:58210"/>
    </ligand>
</feature>
<reference evidence="14" key="1">
    <citation type="submission" date="2016-10" db="EMBL/GenBank/DDBJ databases">
        <authorList>
            <person name="Varghese N."/>
            <person name="Submissions S."/>
        </authorList>
    </citation>
    <scope>NUCLEOTIDE SEQUENCE [LARGE SCALE GENOMIC DNA]</scope>
    <source>
        <strain evidence="14">DSM 3669</strain>
    </source>
</reference>
<dbReference type="EC" id="5.3.3.2" evidence="11"/>
<feature type="binding site" evidence="11">
    <location>
        <begin position="111"/>
        <end position="113"/>
    </location>
    <ligand>
        <name>substrate</name>
    </ligand>
</feature>
<comment type="cofactor">
    <cofactor evidence="11">
        <name>NADPH</name>
        <dbReference type="ChEBI" id="CHEBI:57783"/>
    </cofactor>
</comment>
<keyword evidence="9 11" id="KW-0413">Isomerase</keyword>
<dbReference type="OrthoDB" id="9795032at2"/>
<feature type="binding site" evidence="11">
    <location>
        <begin position="298"/>
        <end position="299"/>
    </location>
    <ligand>
        <name>FMN</name>
        <dbReference type="ChEBI" id="CHEBI:58210"/>
    </ligand>
</feature>
<comment type="subcellular location">
    <subcellularLocation>
        <location evidence="11">Cytoplasm</location>
    </subcellularLocation>
</comment>
<dbReference type="SUPFAM" id="SSF51395">
    <property type="entry name" value="FMN-linked oxidoreductases"/>
    <property type="match status" value="1"/>
</dbReference>
<dbReference type="EMBL" id="FOYM01000005">
    <property type="protein sequence ID" value="SFR00421.1"/>
    <property type="molecule type" value="Genomic_DNA"/>
</dbReference>
<evidence type="ECO:0000256" key="3">
    <source>
        <dbReference type="ARBA" id="ARBA00022630"/>
    </source>
</evidence>
<feature type="binding site" evidence="11">
    <location>
        <begin position="81"/>
        <end position="83"/>
    </location>
    <ligand>
        <name>FMN</name>
        <dbReference type="ChEBI" id="CHEBI:58210"/>
    </ligand>
</feature>
<evidence type="ECO:0000259" key="12">
    <source>
        <dbReference type="Pfam" id="PF01070"/>
    </source>
</evidence>
<comment type="caution">
    <text evidence="11">Lacks conserved residue(s) required for the propagation of feature annotation.</text>
</comment>
<dbReference type="GO" id="GO:0004452">
    <property type="term" value="F:isopentenyl-diphosphate delta-isomerase activity"/>
    <property type="evidence" value="ECO:0007669"/>
    <property type="project" value="UniProtKB-UniRule"/>
</dbReference>
<evidence type="ECO:0000256" key="7">
    <source>
        <dbReference type="ARBA" id="ARBA00022857"/>
    </source>
</evidence>
<evidence type="ECO:0000256" key="6">
    <source>
        <dbReference type="ARBA" id="ARBA00022842"/>
    </source>
</evidence>
<comment type="catalytic activity">
    <reaction evidence="11">
        <text>isopentenyl diphosphate = dimethylallyl diphosphate</text>
        <dbReference type="Rhea" id="RHEA:23284"/>
        <dbReference type="ChEBI" id="CHEBI:57623"/>
        <dbReference type="ChEBI" id="CHEBI:128769"/>
        <dbReference type="EC" id="5.3.3.2"/>
    </reaction>
</comment>
<comment type="function">
    <text evidence="11">Involved in the biosynthesis of isoprenoids. Catalyzes the 1,3-allylic rearrangement of the homoallylic substrate isopentenyl (IPP) to its allylic isomer, dimethylallyl diphosphate (DMAPP).</text>
</comment>
<dbReference type="PANTHER" id="PTHR43665">
    <property type="entry name" value="ISOPENTENYL-DIPHOSPHATE DELTA-ISOMERASE"/>
    <property type="match status" value="1"/>
</dbReference>
<feature type="binding site" evidence="11">
    <location>
        <position position="232"/>
    </location>
    <ligand>
        <name>FMN</name>
        <dbReference type="ChEBI" id="CHEBI:58210"/>
    </ligand>
</feature>
<evidence type="ECO:0000256" key="10">
    <source>
        <dbReference type="ARBA" id="ARBA00025810"/>
    </source>
</evidence>
<comment type="subunit">
    <text evidence="10 11">Homooctamer. Dimer of tetramers.</text>
</comment>
<organism evidence="13 14">
    <name type="scientific">Desulfoscipio geothermicus DSM 3669</name>
    <dbReference type="NCBI Taxonomy" id="1121426"/>
    <lineage>
        <taxon>Bacteria</taxon>
        <taxon>Bacillati</taxon>
        <taxon>Bacillota</taxon>
        <taxon>Clostridia</taxon>
        <taxon>Eubacteriales</taxon>
        <taxon>Desulfallaceae</taxon>
        <taxon>Desulfoscipio</taxon>
    </lineage>
</organism>
<dbReference type="InterPro" id="IPR000262">
    <property type="entry name" value="FMN-dep_DH"/>
</dbReference>
<feature type="binding site" evidence="11">
    <location>
        <begin position="277"/>
        <end position="279"/>
    </location>
    <ligand>
        <name>FMN</name>
        <dbReference type="ChEBI" id="CHEBI:58210"/>
    </ligand>
</feature>
<dbReference type="GO" id="GO:0005737">
    <property type="term" value="C:cytoplasm"/>
    <property type="evidence" value="ECO:0007669"/>
    <property type="project" value="UniProtKB-SubCell"/>
</dbReference>
<protein>
    <recommendedName>
        <fullName evidence="11">Isopentenyl-diphosphate delta-isomerase</fullName>
        <shortName evidence="11">IPP isomerase</shortName>
        <ecNumber evidence="11">5.3.3.2</ecNumber>
    </recommendedName>
    <alternativeName>
        <fullName evidence="11">Isopentenyl diphosphate:dimethylallyl diphosphate isomerase</fullName>
    </alternativeName>
    <alternativeName>
        <fullName evidence="11">Isopentenyl pyrophosphate isomerase</fullName>
    </alternativeName>
    <alternativeName>
        <fullName evidence="11">Type 2 isopentenyl diphosphate isomerase</fullName>
        <shortName evidence="11">IDI-2</shortName>
    </alternativeName>
</protein>
<comment type="similarity">
    <text evidence="11">Belongs to the IPP isomerase type 2 family.</text>
</comment>